<proteinExistence type="predicted"/>
<name>K6HEM9_9BACT</name>
<evidence type="ECO:0000256" key="1">
    <source>
        <dbReference type="SAM" id="MobiDB-lite"/>
    </source>
</evidence>
<evidence type="ECO:0000313" key="3">
    <source>
        <dbReference type="Proteomes" id="UP000006272"/>
    </source>
</evidence>
<dbReference type="Proteomes" id="UP000006272">
    <property type="component" value="Unassembled WGS sequence"/>
</dbReference>
<feature type="region of interest" description="Disordered" evidence="1">
    <location>
        <begin position="106"/>
        <end position="164"/>
    </location>
</feature>
<dbReference type="PATRIC" id="fig|1206767.3.peg.300"/>
<feature type="region of interest" description="Disordered" evidence="1">
    <location>
        <begin position="59"/>
        <end position="93"/>
    </location>
</feature>
<feature type="compositionally biased region" description="Basic and acidic residues" evidence="1">
    <location>
        <begin position="129"/>
        <end position="147"/>
    </location>
</feature>
<gene>
    <name evidence="2" type="ORF">B193_0323</name>
</gene>
<dbReference type="AlphaFoldDB" id="K6HEM9"/>
<dbReference type="EMBL" id="ALAO01000037">
    <property type="protein sequence ID" value="EKO40933.1"/>
    <property type="molecule type" value="Genomic_DNA"/>
</dbReference>
<accession>K6HEM9</accession>
<organism evidence="2 3">
    <name type="scientific">Solidesulfovibrio magneticus str. Maddingley MBC34</name>
    <dbReference type="NCBI Taxonomy" id="1206767"/>
    <lineage>
        <taxon>Bacteria</taxon>
        <taxon>Pseudomonadati</taxon>
        <taxon>Thermodesulfobacteriota</taxon>
        <taxon>Desulfovibrionia</taxon>
        <taxon>Desulfovibrionales</taxon>
        <taxon>Desulfovibrionaceae</taxon>
        <taxon>Solidesulfovibrio</taxon>
    </lineage>
</organism>
<protein>
    <submittedName>
        <fullName evidence="2">Uncharacterized protein</fullName>
    </submittedName>
</protein>
<reference evidence="2 3" key="1">
    <citation type="submission" date="2012-07" db="EMBL/GenBank/DDBJ databases">
        <title>Draft genome sequence of Desulfovibrio magneticus str. Maddingley MBC34 obtained from a metagenomic sequence of a methanogenic enrichment isolated from coal-seam formation water in Victoria, Australia.</title>
        <authorList>
            <person name="Greenfield P."/>
            <person name="Hendry P."/>
            <person name="Li D."/>
            <person name="Rosewarne C.P."/>
            <person name="Tran-Dinh N."/>
            <person name="Elbourne L.D.H."/>
            <person name="Paulsen I.T."/>
            <person name="Midgley D.J."/>
        </authorList>
    </citation>
    <scope>NUCLEOTIDE SEQUENCE [LARGE SCALE GENOMIC DNA]</scope>
    <source>
        <strain evidence="3">Maddingley MBC34</strain>
    </source>
</reference>
<feature type="compositionally biased region" description="Low complexity" evidence="1">
    <location>
        <begin position="81"/>
        <end position="93"/>
    </location>
</feature>
<sequence>MDIRFDAPSAMASDSTKAYQEASKLSRTADSLSAVAMEGQTDSETAKGTDTVEISEAARNKQRQYAETASDGALANQAQATNESVTEENTTSTREMLLKQIQKVKEQLDEANSRLAAATAKHQSSSGGEGKEPSQEAKADNDGKDVSGTEVSEGSQDPEVKTIMSEVNQLTATLVTLNAQLLKEEQKGGAAGTTGSAGINEGSGLSGGLGERLPLKA</sequence>
<feature type="region of interest" description="Disordered" evidence="1">
    <location>
        <begin position="186"/>
        <end position="217"/>
    </location>
</feature>
<evidence type="ECO:0000313" key="2">
    <source>
        <dbReference type="EMBL" id="EKO40933.1"/>
    </source>
</evidence>
<comment type="caution">
    <text evidence="2">The sequence shown here is derived from an EMBL/GenBank/DDBJ whole genome shotgun (WGS) entry which is preliminary data.</text>
</comment>